<proteinExistence type="inferred from homology"/>
<dbReference type="PANTHER" id="PTHR47981:SF20">
    <property type="entry name" value="RAS-RELATED PROTEIN RAB-7A"/>
    <property type="match status" value="1"/>
</dbReference>
<reference evidence="4" key="1">
    <citation type="journal article" date="2014" name="Front. Microbiol.">
        <title>High frequency of phylogenetically diverse reductive dehalogenase-homologous genes in deep subseafloor sedimentary metagenomes.</title>
        <authorList>
            <person name="Kawai M."/>
            <person name="Futagami T."/>
            <person name="Toyoda A."/>
            <person name="Takaki Y."/>
            <person name="Nishi S."/>
            <person name="Hori S."/>
            <person name="Arai W."/>
            <person name="Tsubouchi T."/>
            <person name="Morono Y."/>
            <person name="Uchiyama I."/>
            <person name="Ito T."/>
            <person name="Fujiyama A."/>
            <person name="Inagaki F."/>
            <person name="Takami H."/>
        </authorList>
    </citation>
    <scope>NUCLEOTIDE SEQUENCE</scope>
    <source>
        <strain evidence="4">Expedition CK06-06</strain>
    </source>
</reference>
<protein>
    <recommendedName>
        <fullName evidence="5">GTP-binding protein</fullName>
    </recommendedName>
</protein>
<dbReference type="AlphaFoldDB" id="X0X7L8"/>
<feature type="non-terminal residue" evidence="4">
    <location>
        <position position="88"/>
    </location>
</feature>
<dbReference type="PROSITE" id="PS51419">
    <property type="entry name" value="RAB"/>
    <property type="match status" value="1"/>
</dbReference>
<dbReference type="Gene3D" id="3.40.50.300">
    <property type="entry name" value="P-loop containing nucleotide triphosphate hydrolases"/>
    <property type="match status" value="1"/>
</dbReference>
<keyword evidence="3" id="KW-0342">GTP-binding</keyword>
<sequence length="88" mass="9967">MSSTKRKFFFKITVIGDGMVGKTSLIKKYTQGNFQFDYVQTIGAQFSKYVQNIEGDTCTLALWDIAGQDEFFFLRPAFYQGSKGAIII</sequence>
<gene>
    <name evidence="4" type="ORF">S01H1_69343</name>
</gene>
<dbReference type="InterPro" id="IPR027417">
    <property type="entry name" value="P-loop_NTPase"/>
</dbReference>
<name>X0X7L8_9ZZZZ</name>
<comment type="similarity">
    <text evidence="1">Belongs to the small GTPase superfamily. Rab family.</text>
</comment>
<dbReference type="GO" id="GO:0003924">
    <property type="term" value="F:GTPase activity"/>
    <property type="evidence" value="ECO:0007669"/>
    <property type="project" value="InterPro"/>
</dbReference>
<evidence type="ECO:0000256" key="2">
    <source>
        <dbReference type="ARBA" id="ARBA00022741"/>
    </source>
</evidence>
<evidence type="ECO:0000256" key="3">
    <source>
        <dbReference type="ARBA" id="ARBA00023134"/>
    </source>
</evidence>
<dbReference type="SUPFAM" id="SSF52540">
    <property type="entry name" value="P-loop containing nucleoside triphosphate hydrolases"/>
    <property type="match status" value="1"/>
</dbReference>
<dbReference type="PRINTS" id="PR00449">
    <property type="entry name" value="RASTRNSFRMNG"/>
</dbReference>
<evidence type="ECO:0000313" key="4">
    <source>
        <dbReference type="EMBL" id="GAG39234.1"/>
    </source>
</evidence>
<dbReference type="PANTHER" id="PTHR47981">
    <property type="entry name" value="RAB FAMILY"/>
    <property type="match status" value="1"/>
</dbReference>
<organism evidence="4">
    <name type="scientific">marine sediment metagenome</name>
    <dbReference type="NCBI Taxonomy" id="412755"/>
    <lineage>
        <taxon>unclassified sequences</taxon>
        <taxon>metagenomes</taxon>
        <taxon>ecological metagenomes</taxon>
    </lineage>
</organism>
<accession>X0X7L8</accession>
<dbReference type="Pfam" id="PF00071">
    <property type="entry name" value="Ras"/>
    <property type="match status" value="1"/>
</dbReference>
<evidence type="ECO:0000256" key="1">
    <source>
        <dbReference type="ARBA" id="ARBA00006270"/>
    </source>
</evidence>
<keyword evidence="2" id="KW-0547">Nucleotide-binding</keyword>
<dbReference type="NCBIfam" id="TIGR00231">
    <property type="entry name" value="small_GTP"/>
    <property type="match status" value="1"/>
</dbReference>
<dbReference type="InterPro" id="IPR005225">
    <property type="entry name" value="Small_GTP-bd"/>
</dbReference>
<dbReference type="GO" id="GO:0005525">
    <property type="term" value="F:GTP binding"/>
    <property type="evidence" value="ECO:0007669"/>
    <property type="project" value="UniProtKB-KW"/>
</dbReference>
<evidence type="ECO:0008006" key="5">
    <source>
        <dbReference type="Google" id="ProtNLM"/>
    </source>
</evidence>
<dbReference type="InterPro" id="IPR001806">
    <property type="entry name" value="Small_GTPase"/>
</dbReference>
<dbReference type="EMBL" id="BARS01046036">
    <property type="protein sequence ID" value="GAG39234.1"/>
    <property type="molecule type" value="Genomic_DNA"/>
</dbReference>
<comment type="caution">
    <text evidence="4">The sequence shown here is derived from an EMBL/GenBank/DDBJ whole genome shotgun (WGS) entry which is preliminary data.</text>
</comment>